<accession>K2FYA4</accession>
<evidence type="ECO:0000313" key="1">
    <source>
        <dbReference type="EMBL" id="EKE26877.1"/>
    </source>
</evidence>
<sequence length="69" mass="8325">MKTWIMPWMEIWNRKINETLDWCIDQASQISSICKSCFLSTSELCDKIWLRVTRTIDTKPNPYKFSWCC</sequence>
<reference evidence="1" key="1">
    <citation type="journal article" date="2012" name="Science">
        <title>Fermentation, hydrogen, and sulfur metabolism in multiple uncultivated bacterial phyla.</title>
        <authorList>
            <person name="Wrighton K.C."/>
            <person name="Thomas B.C."/>
            <person name="Sharon I."/>
            <person name="Miller C.S."/>
            <person name="Castelle C.J."/>
            <person name="VerBerkmoes N.C."/>
            <person name="Wilkins M.J."/>
            <person name="Hettich R.L."/>
            <person name="Lipton M.S."/>
            <person name="Williams K.H."/>
            <person name="Long P.E."/>
            <person name="Banfield J.F."/>
        </authorList>
    </citation>
    <scope>NUCLEOTIDE SEQUENCE [LARGE SCALE GENOMIC DNA]</scope>
</reference>
<dbReference type="AlphaFoldDB" id="K2FYA4"/>
<dbReference type="EMBL" id="AMFJ01000649">
    <property type="protein sequence ID" value="EKE26877.1"/>
    <property type="molecule type" value="Genomic_DNA"/>
</dbReference>
<name>K2FYA4_9BACT</name>
<gene>
    <name evidence="1" type="ORF">ACD_4C00133G0005</name>
</gene>
<protein>
    <submittedName>
        <fullName evidence="1">Uncharacterized protein</fullName>
    </submittedName>
</protein>
<comment type="caution">
    <text evidence="1">The sequence shown here is derived from an EMBL/GenBank/DDBJ whole genome shotgun (WGS) entry which is preliminary data.</text>
</comment>
<organism evidence="1">
    <name type="scientific">uncultured bacterium</name>
    <name type="common">gcode 4</name>
    <dbReference type="NCBI Taxonomy" id="1234023"/>
    <lineage>
        <taxon>Bacteria</taxon>
        <taxon>environmental samples</taxon>
    </lineage>
</organism>
<proteinExistence type="predicted"/>